<dbReference type="AlphaFoldDB" id="A0A2R6AAA1"/>
<accession>A0A2R6AAA1</accession>
<evidence type="ECO:0000256" key="1">
    <source>
        <dbReference type="SAM" id="MobiDB-lite"/>
    </source>
</evidence>
<dbReference type="EMBL" id="NEXD01000107">
    <property type="protein sequence ID" value="PSN83330.1"/>
    <property type="molecule type" value="Genomic_DNA"/>
</dbReference>
<feature type="region of interest" description="Disordered" evidence="1">
    <location>
        <begin position="223"/>
        <end position="242"/>
    </location>
</feature>
<proteinExistence type="predicted"/>
<feature type="compositionally biased region" description="Polar residues" evidence="1">
    <location>
        <begin position="227"/>
        <end position="242"/>
    </location>
</feature>
<organism evidence="2 3">
    <name type="scientific">Candidatus Marsarchaeota G1 archaeon BE_D</name>
    <dbReference type="NCBI Taxonomy" id="1978156"/>
    <lineage>
        <taxon>Archaea</taxon>
        <taxon>Candidatus Marsarchaeota</taxon>
        <taxon>Candidatus Marsarchaeota group 1</taxon>
    </lineage>
</organism>
<gene>
    <name evidence="2" type="ORF">B9Q02_10670</name>
</gene>
<sequence>MDAQLALEQTHKAFCLLDSKDLELLYSTSTRHEGLRNVLPLCRKLKLSKSCVYSKKLESIRSPLTVAVPHAANLGLANYVVRVKPVESREYACLNRIKSVPFWKAIVMVTDLSISVNFMLPKKLTFWLFELLKRIESEGLSAFHSVHRVGEHVYLFPDPRLYNPRTKKWNYSFQNAINLISNLDEVIPKEPRVSASGAKHYSVRTLLVLQKLEEDGRISGSKIAESRSPTNLSQAGALTLPS</sequence>
<evidence type="ECO:0000313" key="3">
    <source>
        <dbReference type="Proteomes" id="UP000240569"/>
    </source>
</evidence>
<evidence type="ECO:0000313" key="2">
    <source>
        <dbReference type="EMBL" id="PSN83330.1"/>
    </source>
</evidence>
<comment type="caution">
    <text evidence="2">The sequence shown here is derived from an EMBL/GenBank/DDBJ whole genome shotgun (WGS) entry which is preliminary data.</text>
</comment>
<dbReference type="Proteomes" id="UP000240569">
    <property type="component" value="Unassembled WGS sequence"/>
</dbReference>
<protein>
    <submittedName>
        <fullName evidence="2">Uncharacterized protein</fullName>
    </submittedName>
</protein>
<name>A0A2R6AAA1_9ARCH</name>
<reference evidence="2 3" key="1">
    <citation type="submission" date="2017-04" db="EMBL/GenBank/DDBJ databases">
        <title>Novel microbial lineages endemic to geothermal iron-oxide mats fill important gaps in the evolutionary history of Archaea.</title>
        <authorList>
            <person name="Jay Z.J."/>
            <person name="Beam J.P."/>
            <person name="Dlakic M."/>
            <person name="Rusch D.B."/>
            <person name="Kozubal M.A."/>
            <person name="Inskeep W.P."/>
        </authorList>
    </citation>
    <scope>NUCLEOTIDE SEQUENCE [LARGE SCALE GENOMIC DNA]</scope>
    <source>
        <strain evidence="2">BE_D</strain>
    </source>
</reference>